<evidence type="ECO:0000259" key="12">
    <source>
        <dbReference type="SMART" id="SM01285"/>
    </source>
</evidence>
<dbReference type="InterPro" id="IPR056595">
    <property type="entry name" value="Fact-SPT16_PH"/>
</dbReference>
<dbReference type="Gene3D" id="2.30.29.30">
    <property type="entry name" value="Pleckstrin-homology domain (PH domain)/Phosphotyrosine-binding domain (PTB)"/>
    <property type="match status" value="1"/>
</dbReference>
<dbReference type="Pfam" id="PF08512">
    <property type="entry name" value="Rttp106-like_middle"/>
    <property type="match status" value="1"/>
</dbReference>
<keyword evidence="6" id="KW-0175">Coiled coil</keyword>
<comment type="subcellular location">
    <subcellularLocation>
        <location evidence="10">Nucleus</location>
    </subcellularLocation>
    <subcellularLocation>
        <location evidence="10">Chromosome</location>
    </subcellularLocation>
</comment>
<dbReference type="Gene3D" id="2.30.29.210">
    <property type="entry name" value="FACT complex subunit Spt16p/Cdc68p"/>
    <property type="match status" value="1"/>
</dbReference>
<comment type="similarity">
    <text evidence="1 10">Belongs to the peptidase M24 family. SPT16 subfamily.</text>
</comment>
<dbReference type="FunFam" id="2.30.29.210:FF:000001">
    <property type="entry name" value="FACT complex subunit spt16"/>
    <property type="match status" value="1"/>
</dbReference>
<dbReference type="GO" id="GO:0006281">
    <property type="term" value="P:DNA repair"/>
    <property type="evidence" value="ECO:0007669"/>
    <property type="project" value="UniProtKB-UniRule"/>
</dbReference>
<dbReference type="EMBL" id="CAAE01008089">
    <property type="protein sequence ID" value="CAF91147.1"/>
    <property type="molecule type" value="Genomic_DNA"/>
</dbReference>
<reference evidence="15" key="1">
    <citation type="journal article" date="2004" name="Nature">
        <title>Genome duplication in the teleost fish Tetraodon nigroviridis reveals the early vertebrate proto-karyotype.</title>
        <authorList>
            <person name="Jaillon O."/>
            <person name="Aury J.-M."/>
            <person name="Brunet F."/>
            <person name="Petit J.-L."/>
            <person name="Stange-Thomann N."/>
            <person name="Mauceli E."/>
            <person name="Bouneau L."/>
            <person name="Fischer C."/>
            <person name="Ozouf-Costaz C."/>
            <person name="Bernot A."/>
            <person name="Nicaud S."/>
            <person name="Jaffe D."/>
            <person name="Fisher S."/>
            <person name="Lutfalla G."/>
            <person name="Dossat C."/>
            <person name="Segurens B."/>
            <person name="Dasilva C."/>
            <person name="Salanoubat M."/>
            <person name="Levy M."/>
            <person name="Boudet N."/>
            <person name="Castellano S."/>
            <person name="Anthouard V."/>
            <person name="Jubin C."/>
            <person name="Castelli V."/>
            <person name="Katinka M."/>
            <person name="Vacherie B."/>
            <person name="Biemont C."/>
            <person name="Skalli Z."/>
            <person name="Cattolico L."/>
            <person name="Poulain J."/>
            <person name="De Berardinis V."/>
            <person name="Cruaud C."/>
            <person name="Duprat S."/>
            <person name="Brottier P."/>
            <person name="Coutanceau J.-P."/>
            <person name="Gouzy J."/>
            <person name="Parra G."/>
            <person name="Lardier G."/>
            <person name="Chapple C."/>
            <person name="McKernan K.J."/>
            <person name="McEwan P."/>
            <person name="Bosak S."/>
            <person name="Kellis M."/>
            <person name="Volff J.-N."/>
            <person name="Guigo R."/>
            <person name="Zody M.C."/>
            <person name="Mesirov J."/>
            <person name="Lindblad-Toh K."/>
            <person name="Birren B."/>
            <person name="Nusbaum C."/>
            <person name="Kahn D."/>
            <person name="Robinson-Rechavi M."/>
            <person name="Laudet V."/>
            <person name="Schachter V."/>
            <person name="Quetier F."/>
            <person name="Saurin W."/>
            <person name="Scarpelli C."/>
            <person name="Wincker P."/>
            <person name="Lander E.S."/>
            <person name="Weissenbach J."/>
            <person name="Roest Crollius H."/>
        </authorList>
    </citation>
    <scope>NUCLEOTIDE SEQUENCE [LARGE SCALE GENOMIC DNA]</scope>
</reference>
<dbReference type="Pfam" id="PF24824">
    <property type="entry name" value="PH_SPT16"/>
    <property type="match status" value="1"/>
</dbReference>
<dbReference type="OrthoDB" id="10251642at2759"/>
<keyword evidence="5 10" id="KW-0805">Transcription regulation</keyword>
<dbReference type="GO" id="GO:0006260">
    <property type="term" value="P:DNA replication"/>
    <property type="evidence" value="ECO:0007669"/>
    <property type="project" value="UniProtKB-KW"/>
</dbReference>
<dbReference type="SMART" id="SM01285">
    <property type="entry name" value="FACT-Spt16_Nlob"/>
    <property type="match status" value="1"/>
</dbReference>
<evidence type="ECO:0000256" key="1">
    <source>
        <dbReference type="ARBA" id="ARBA00010779"/>
    </source>
</evidence>
<dbReference type="Pfam" id="PF08644">
    <property type="entry name" value="SPT16"/>
    <property type="match status" value="1"/>
</dbReference>
<dbReference type="InterPro" id="IPR040258">
    <property type="entry name" value="Spt16"/>
</dbReference>
<dbReference type="InterPro" id="IPR013953">
    <property type="entry name" value="FACT_SPT16_M"/>
</dbReference>
<keyword evidence="4 10" id="KW-0227">DNA damage</keyword>
<proteinExistence type="inferred from homology"/>
<dbReference type="InterPro" id="IPR029149">
    <property type="entry name" value="Creatin/AminoP/Spt16_N"/>
</dbReference>
<feature type="region of interest" description="Disordered" evidence="11">
    <location>
        <begin position="546"/>
        <end position="575"/>
    </location>
</feature>
<dbReference type="Pfam" id="PF14826">
    <property type="entry name" value="FACT-Spt16_Nlob"/>
    <property type="match status" value="1"/>
</dbReference>
<dbReference type="Gene3D" id="3.90.230.10">
    <property type="entry name" value="Creatinase/methionine aminopeptidase superfamily"/>
    <property type="match status" value="1"/>
</dbReference>
<feature type="compositionally biased region" description="Basic and acidic residues" evidence="11">
    <location>
        <begin position="546"/>
        <end position="555"/>
    </location>
</feature>
<evidence type="ECO:0000256" key="6">
    <source>
        <dbReference type="ARBA" id="ARBA00023054"/>
    </source>
</evidence>
<evidence type="ECO:0000256" key="7">
    <source>
        <dbReference type="ARBA" id="ARBA00023163"/>
    </source>
</evidence>
<dbReference type="Gene3D" id="3.40.350.10">
    <property type="entry name" value="Creatinase/prolidase N-terminal domain"/>
    <property type="match status" value="1"/>
</dbReference>
<dbReference type="GO" id="GO:0031491">
    <property type="term" value="F:nucleosome binding"/>
    <property type="evidence" value="ECO:0007669"/>
    <property type="project" value="TreeGrafter"/>
</dbReference>
<dbReference type="PANTHER" id="PTHR13980:SF15">
    <property type="entry name" value="FACT COMPLEX SUBUNIT SPT16"/>
    <property type="match status" value="1"/>
</dbReference>
<dbReference type="InterPro" id="IPR029148">
    <property type="entry name" value="FACT-SPT16_Nlobe"/>
</dbReference>
<keyword evidence="7 10" id="KW-0804">Transcription</keyword>
<feature type="domain" description="FACT complex subunit SPT16 middle" evidence="13">
    <location>
        <begin position="586"/>
        <end position="746"/>
    </location>
</feature>
<keyword evidence="2 10" id="KW-0158">Chromosome</keyword>
<evidence type="ECO:0000259" key="13">
    <source>
        <dbReference type="SMART" id="SM01286"/>
    </source>
</evidence>
<name>Q4T7I5_TETNG</name>
<dbReference type="AlphaFoldDB" id="Q4T7I5"/>
<dbReference type="FunFam" id="2.30.29.30:FF:000017">
    <property type="entry name" value="FACT complex subunit SPT16"/>
    <property type="match status" value="1"/>
</dbReference>
<dbReference type="SMART" id="SM01286">
    <property type="entry name" value="SPT16"/>
    <property type="match status" value="1"/>
</dbReference>
<evidence type="ECO:0000256" key="4">
    <source>
        <dbReference type="ARBA" id="ARBA00022763"/>
    </source>
</evidence>
<evidence type="ECO:0000256" key="10">
    <source>
        <dbReference type="RuleBase" id="RU367052"/>
    </source>
</evidence>
<sequence length="1102" mass="125840">MAVNLDKEAYYRRIKRLYSNWKKGEDEFGKIDAIVVSVGVDEEIVYAKSTAIQTWLFGYELTDTIMVFCDNKIIFLASKKKVDFLKQVAITKGNENANGVPPITLLTREKNESNKANFDKMIEAIKGSKEGKTVGVFSKDKFPGEYMKSWNDALNSEGLEKVDISAVVAYTMAVKEDGELGLMKKAAAITSEVYSKFFKERVMEIVDADEVRKFVTANWQNLWRKAIEEKKYLGGADPSSVEMCYPPIIQSGGNYSLKFSVVSDKNHMHFGAITCAMGIRYKSYCSNLVRTLMVDPTQEMQDNYNFLLQVEEELLKQLKHGGFRAAAAAWEKSDAARLITFTLSHRCENLRRLQRCSGVREEREGRPGGQADQESGVNMCLHLLRCALVHSPATFLLFSFAMGIEFREGSLVLNAKNQYRLKKGMVLSISLGFADLVNKDGRKDEDKKYALFIGDTVLINESDSVSQEEPAAVLTPVKKKIKNVGIFLKNDDEDDEEEDGDDAEELLGKGARSAALLADRTRNEMTAEEKRRAHQKELANHLNEEAKRRLTEQKGEQQIQKARKSNVSYKNVSQMPREKDIRDMKIFIDKKYETVIMPVFGIATPFHIATIKNISMSVEGDYTYLRINFYVPGSYLGRQEGNIFPNPDATFVKEITYRASNLKTPGDTSVPSTNLQNAFRIIKEVQKRYKTREAEEKEKEGIVKQDSLVINLNRSNPKLKDLYIRPNIAQKRMQGSLEAHTNGFRFTSVRGDKVDILYNNIKHAIFQPCDGEMIIVLHFHLKNAIMFGKRRHTDVQFYTEVGEITTDLGKHQHMHDRDDLYAEQMEREMRHKLKSAFKNFIEKVETLTKEELEFEVPFRDLGFQGAPYRSTCLLQPTSSSLVNVTEWPPFVVTLDEVELVHFERVQFHLKNFDVVIVYKDYSKKVTMINAVPVNSLDPIKEWLNSCDIKYTEGVQSLNWTKIMKTIVDDPEGFFEQGGWSLSWTRRARNSPFASQGSAAGSDSESEMEDETFNPSADEEEEEEEDSDEDYDSETEDSAHPSEVRRRAGRTGTSWRKKPGKRTERATTRMRRPPPRRGRSGRQRHPARRSDGPKRVSVTHCQT</sequence>
<evidence type="ECO:0000256" key="5">
    <source>
        <dbReference type="ARBA" id="ARBA00023015"/>
    </source>
</evidence>
<feature type="compositionally biased region" description="Acidic residues" evidence="11">
    <location>
        <begin position="1003"/>
        <end position="1035"/>
    </location>
</feature>
<comment type="function">
    <text evidence="10">Component of the FACT complex, a general chromatin factor that acts to reorganize nucleosomes. The FACT complex is involved in multiple processes that require DNA as a template such as mRNA elongation, DNA replication and DNA repair. During transcription elongation the FACT complex acts as a histone chaperone that both destabilizes and restores nucleosomal structure. It facilitates the passage of RNA polymerase II and transcription by promoting the dissociation of one histone H2A-H2B dimer from the nucleosome, then subsequently promotes the reestablishment of the nucleosome following the passage of RNA polymerase II.</text>
</comment>
<feature type="compositionally biased region" description="Polar residues" evidence="11">
    <location>
        <begin position="556"/>
        <end position="574"/>
    </location>
</feature>
<evidence type="ECO:0000256" key="11">
    <source>
        <dbReference type="SAM" id="MobiDB-lite"/>
    </source>
</evidence>
<protein>
    <recommendedName>
        <fullName evidence="10">FACT complex subunit</fullName>
    </recommendedName>
</protein>
<dbReference type="SMART" id="SM01287">
    <property type="entry name" value="Rtt106"/>
    <property type="match status" value="1"/>
</dbReference>
<dbReference type="PANTHER" id="PTHR13980">
    <property type="entry name" value="CDC68 RELATED"/>
    <property type="match status" value="1"/>
</dbReference>
<dbReference type="GO" id="GO:0006368">
    <property type="term" value="P:transcription elongation by RNA polymerase II"/>
    <property type="evidence" value="ECO:0007669"/>
    <property type="project" value="TreeGrafter"/>
</dbReference>
<keyword evidence="8 10" id="KW-0234">DNA repair</keyword>
<organism evidence="15">
    <name type="scientific">Tetraodon nigroviridis</name>
    <name type="common">Spotted green pufferfish</name>
    <name type="synonym">Chelonodon nigroviridis</name>
    <dbReference type="NCBI Taxonomy" id="99883"/>
    <lineage>
        <taxon>Eukaryota</taxon>
        <taxon>Metazoa</taxon>
        <taxon>Chordata</taxon>
        <taxon>Craniata</taxon>
        <taxon>Vertebrata</taxon>
        <taxon>Euteleostomi</taxon>
        <taxon>Actinopterygii</taxon>
        <taxon>Neopterygii</taxon>
        <taxon>Teleostei</taxon>
        <taxon>Neoteleostei</taxon>
        <taxon>Acanthomorphata</taxon>
        <taxon>Eupercaria</taxon>
        <taxon>Tetraodontiformes</taxon>
        <taxon>Tetradontoidea</taxon>
        <taxon>Tetraodontidae</taxon>
        <taxon>Tetraodon</taxon>
    </lineage>
</organism>
<evidence type="ECO:0000256" key="2">
    <source>
        <dbReference type="ARBA" id="ARBA00022454"/>
    </source>
</evidence>
<dbReference type="InterPro" id="IPR011993">
    <property type="entry name" value="PH-like_dom_sf"/>
</dbReference>
<feature type="compositionally biased region" description="Polar residues" evidence="11">
    <location>
        <begin position="991"/>
        <end position="1002"/>
    </location>
</feature>
<dbReference type="Pfam" id="PF00557">
    <property type="entry name" value="Peptidase_M24"/>
    <property type="match status" value="1"/>
</dbReference>
<dbReference type="FunFam" id="3.40.350.10:FF:000005">
    <property type="entry name" value="SPT16 homolog, facilitates chromatin-remodeling subunit"/>
    <property type="match status" value="1"/>
</dbReference>
<evidence type="ECO:0000259" key="14">
    <source>
        <dbReference type="SMART" id="SM01287"/>
    </source>
</evidence>
<dbReference type="Gene3D" id="2.30.29.150">
    <property type="match status" value="1"/>
</dbReference>
<keyword evidence="9 10" id="KW-0539">Nucleus</keyword>
<accession>Q4T7I5</accession>
<evidence type="ECO:0000313" key="15">
    <source>
        <dbReference type="EMBL" id="CAF91147.1"/>
    </source>
</evidence>
<dbReference type="KEGG" id="tng:GSTEN00005709G001"/>
<evidence type="ECO:0000256" key="8">
    <source>
        <dbReference type="ARBA" id="ARBA00023204"/>
    </source>
</evidence>
<dbReference type="SUPFAM" id="SSF55920">
    <property type="entry name" value="Creatinase/aminopeptidase"/>
    <property type="match status" value="1"/>
</dbReference>
<reference evidence="15" key="2">
    <citation type="submission" date="2004-02" db="EMBL/GenBank/DDBJ databases">
        <authorList>
            <consortium name="Genoscope"/>
            <consortium name="Whitehead Institute Centre for Genome Research"/>
        </authorList>
    </citation>
    <scope>NUCLEOTIDE SEQUENCE</scope>
</reference>
<gene>
    <name evidence="15" type="ORF">GSTENG00005709001</name>
</gene>
<feature type="domain" description="FACT complex subunit SPT16 N-terminal lobe" evidence="12">
    <location>
        <begin position="5"/>
        <end position="168"/>
    </location>
</feature>
<feature type="compositionally biased region" description="Basic residues" evidence="11">
    <location>
        <begin position="1067"/>
        <end position="1086"/>
    </location>
</feature>
<feature type="domain" description="Histone chaperone RTT106/FACT complex subunit SPT16-like middle" evidence="14">
    <location>
        <begin position="863"/>
        <end position="953"/>
    </location>
</feature>
<dbReference type="InterPro" id="IPR000994">
    <property type="entry name" value="Pept_M24"/>
</dbReference>
<dbReference type="GO" id="GO:0035101">
    <property type="term" value="C:FACT complex"/>
    <property type="evidence" value="ECO:0007669"/>
    <property type="project" value="UniProtKB-UniRule"/>
</dbReference>
<comment type="caution">
    <text evidence="15">The sequence shown here is derived from an EMBL/GenBank/DDBJ whole genome shotgun (WGS) entry which is preliminary data.</text>
</comment>
<feature type="compositionally biased region" description="Basic and acidic residues" evidence="11">
    <location>
        <begin position="1036"/>
        <end position="1045"/>
    </location>
</feature>
<feature type="region of interest" description="Disordered" evidence="11">
    <location>
        <begin position="990"/>
        <end position="1102"/>
    </location>
</feature>
<evidence type="ECO:0000256" key="9">
    <source>
        <dbReference type="ARBA" id="ARBA00023242"/>
    </source>
</evidence>
<dbReference type="InterPro" id="IPR036005">
    <property type="entry name" value="Creatinase/aminopeptidase-like"/>
</dbReference>
<dbReference type="FunFam" id="2.30.29.150:FF:000003">
    <property type="entry name" value="FACT complex subunit SPT16"/>
    <property type="match status" value="1"/>
</dbReference>
<keyword evidence="3 10" id="KW-0235">DNA replication</keyword>
<dbReference type="InterPro" id="IPR013719">
    <property type="entry name" value="RTT106/SPT16-like_middle_dom"/>
</dbReference>
<comment type="subunit">
    <text evidence="10">Component of the FACT complex.</text>
</comment>
<evidence type="ECO:0000256" key="3">
    <source>
        <dbReference type="ARBA" id="ARBA00022705"/>
    </source>
</evidence>